<dbReference type="InterPro" id="IPR047702">
    <property type="entry name" value="VgrG-rel"/>
</dbReference>
<evidence type="ECO:0000313" key="3">
    <source>
        <dbReference type="EMBL" id="ACK70065.1"/>
    </source>
</evidence>
<proteinExistence type="predicted"/>
<dbReference type="STRING" id="65393.PCC7424_1626"/>
<reference evidence="4" key="1">
    <citation type="journal article" date="2011" name="MBio">
        <title>Novel metabolic attributes of the genus Cyanothece, comprising a group of unicellular nitrogen-fixing Cyanobacteria.</title>
        <authorList>
            <person name="Bandyopadhyay A."/>
            <person name="Elvitigala T."/>
            <person name="Welsh E."/>
            <person name="Stockel J."/>
            <person name="Liberton M."/>
            <person name="Min H."/>
            <person name="Sherman L.A."/>
            <person name="Pakrasi H.B."/>
        </authorList>
    </citation>
    <scope>NUCLEOTIDE SEQUENCE [LARGE SCALE GENOMIC DNA]</scope>
    <source>
        <strain evidence="4">PCC 7424</strain>
    </source>
</reference>
<dbReference type="NCBIfam" id="NF033848">
    <property type="entry name" value="VgrG_rel"/>
    <property type="match status" value="1"/>
</dbReference>
<dbReference type="Pfam" id="PF04717">
    <property type="entry name" value="Phage_base_V"/>
    <property type="match status" value="1"/>
</dbReference>
<evidence type="ECO:0000259" key="1">
    <source>
        <dbReference type="Pfam" id="PF04717"/>
    </source>
</evidence>
<dbReference type="HOGENOM" id="CLU_462110_0_0_3"/>
<dbReference type="AlphaFoldDB" id="B7KAV5"/>
<dbReference type="InterPro" id="IPR006531">
    <property type="entry name" value="Gp5/Vgr_OB"/>
</dbReference>
<dbReference type="Gene3D" id="3.55.50.10">
    <property type="entry name" value="Baseplate protein-like domains"/>
    <property type="match status" value="1"/>
</dbReference>
<dbReference type="InterPro" id="IPR037026">
    <property type="entry name" value="Vgr_OB-fold_dom_sf"/>
</dbReference>
<evidence type="ECO:0000259" key="2">
    <source>
        <dbReference type="Pfam" id="PF24032"/>
    </source>
</evidence>
<feature type="domain" description="YqbQ/XkdQ" evidence="2">
    <location>
        <begin position="78"/>
        <end position="356"/>
    </location>
</feature>
<keyword evidence="4" id="KW-1185">Reference proteome</keyword>
<dbReference type="SUPFAM" id="SSF69255">
    <property type="entry name" value="gp5 N-terminal domain-like"/>
    <property type="match status" value="1"/>
</dbReference>
<evidence type="ECO:0000313" key="4">
    <source>
        <dbReference type="Proteomes" id="UP000002384"/>
    </source>
</evidence>
<dbReference type="eggNOG" id="COG3501">
    <property type="taxonomic scope" value="Bacteria"/>
</dbReference>
<name>B7KAV5_GLOC7</name>
<accession>B7KAV5</accession>
<dbReference type="Proteomes" id="UP000002384">
    <property type="component" value="Chromosome"/>
</dbReference>
<dbReference type="KEGG" id="cyc:PCC7424_1626"/>
<dbReference type="Pfam" id="PF24032">
    <property type="entry name" value="YQBQ"/>
    <property type="match status" value="1"/>
</dbReference>
<dbReference type="OrthoDB" id="9762420at2"/>
<sequence>MSGEQYKVPQVEIDIDNQRVDDKFLEDILHLSVEESLHMPSLCTLVINNDYFPGREDKERPWKHNNLLQIGKSLKVTFKESTTEKFKEKQKNPPPIFEGEITGIDCHFTDESQAPIVVRAYDASHRLHRGRYNRSFQNMTDSDIVKKIAQEVKIQPGTIDNSGSPHDYIFQENQTNMEFLRERAFRLGYELYVQEDQLNFQKPKEKGNLELNWLKEINSFRVRVSSAEQVNSVEVRGWDYKEKKAIVSTANTDQVITENTNGKGQTVSNKFKTSPKMIVVDKPIFNSQQATQIAQSLCNELGGEFVIADARGEGNPQIRVGKVVNLKEMGPYDGKYYITETRHVYHKRIYTTDFTVRGLRGGNLLTTLSPPTSLKPGQTLLVGIVTDNQDPEGLGRVKVKMPTLTEDHTSYWARVVATGAGIQRGFDCLPEINDEVLIGFEHGDIHRPYVFGGVWNGKDKPPEPVNDSVMNSKVRLRTFKTRIGHKLQFVEEDKGNSKSGVYVETAKKHQININDSDRKIEIKTTNGHQIKMDDLGKKIEIKTSSGHQIIMNDGGASITVESIGNLTIKAQGNIDISANGMIKIQGATIHLN</sequence>
<protein>
    <submittedName>
        <fullName evidence="3">Rhs element Vgr protein</fullName>
    </submittedName>
</protein>
<feature type="domain" description="Gp5/Type VI secretion system Vgr protein OB-fold" evidence="1">
    <location>
        <begin position="382"/>
        <end position="455"/>
    </location>
</feature>
<dbReference type="Gene3D" id="2.40.50.230">
    <property type="entry name" value="Gp5 N-terminal domain"/>
    <property type="match status" value="1"/>
</dbReference>
<gene>
    <name evidence="3" type="ordered locus">PCC7424_1626</name>
</gene>
<dbReference type="InterPro" id="IPR056937">
    <property type="entry name" value="YqbQ/XkdQ"/>
</dbReference>
<dbReference type="SUPFAM" id="SSF69279">
    <property type="entry name" value="Phage tail proteins"/>
    <property type="match status" value="1"/>
</dbReference>
<dbReference type="RefSeq" id="WP_012599009.1">
    <property type="nucleotide sequence ID" value="NC_011729.1"/>
</dbReference>
<organism evidence="3 4">
    <name type="scientific">Gloeothece citriformis (strain PCC 7424)</name>
    <name type="common">Cyanothece sp. (strain PCC 7424)</name>
    <dbReference type="NCBI Taxonomy" id="65393"/>
    <lineage>
        <taxon>Bacteria</taxon>
        <taxon>Bacillati</taxon>
        <taxon>Cyanobacteriota</taxon>
        <taxon>Cyanophyceae</taxon>
        <taxon>Oscillatoriophycideae</taxon>
        <taxon>Chroococcales</taxon>
        <taxon>Aphanothecaceae</taxon>
        <taxon>Gloeothece</taxon>
        <taxon>Gloeothece citriformis</taxon>
    </lineage>
</organism>
<dbReference type="EMBL" id="CP001291">
    <property type="protein sequence ID" value="ACK70065.1"/>
    <property type="molecule type" value="Genomic_DNA"/>
</dbReference>